<name>A0AAD7RL83_9TELE</name>
<evidence type="ECO:0000313" key="1">
    <source>
        <dbReference type="EMBL" id="KAJ8386140.1"/>
    </source>
</evidence>
<dbReference type="EMBL" id="JAINUG010000234">
    <property type="protein sequence ID" value="KAJ8386140.1"/>
    <property type="molecule type" value="Genomic_DNA"/>
</dbReference>
<reference evidence="1" key="1">
    <citation type="journal article" date="2023" name="Science">
        <title>Genome structures resolve the early diversification of teleost fishes.</title>
        <authorList>
            <person name="Parey E."/>
            <person name="Louis A."/>
            <person name="Montfort J."/>
            <person name="Bouchez O."/>
            <person name="Roques C."/>
            <person name="Iampietro C."/>
            <person name="Lluch J."/>
            <person name="Castinel A."/>
            <person name="Donnadieu C."/>
            <person name="Desvignes T."/>
            <person name="Floi Bucao C."/>
            <person name="Jouanno E."/>
            <person name="Wen M."/>
            <person name="Mejri S."/>
            <person name="Dirks R."/>
            <person name="Jansen H."/>
            <person name="Henkel C."/>
            <person name="Chen W.J."/>
            <person name="Zahm M."/>
            <person name="Cabau C."/>
            <person name="Klopp C."/>
            <person name="Thompson A.W."/>
            <person name="Robinson-Rechavi M."/>
            <person name="Braasch I."/>
            <person name="Lecointre G."/>
            <person name="Bobe J."/>
            <person name="Postlethwait J.H."/>
            <person name="Berthelot C."/>
            <person name="Roest Crollius H."/>
            <person name="Guiguen Y."/>
        </authorList>
    </citation>
    <scope>NUCLEOTIDE SEQUENCE</scope>
    <source>
        <strain evidence="1">NC1722</strain>
    </source>
</reference>
<dbReference type="AlphaFoldDB" id="A0AAD7RL83"/>
<accession>A0AAD7RL83</accession>
<sequence>MGLFDAQTVGARHLHQIHTRLSDASEQMCDRTPLQGRKAAEAFKILPLCASGALLAYKHGSQVGAVFVWYVFDVGGGLSLSAPSCGIVGEVLLPPPPIQQL</sequence>
<gene>
    <name evidence="1" type="ORF">AAFF_G00176480</name>
</gene>
<dbReference type="Proteomes" id="UP001221898">
    <property type="component" value="Unassembled WGS sequence"/>
</dbReference>
<protein>
    <submittedName>
        <fullName evidence="1">Uncharacterized protein</fullName>
    </submittedName>
</protein>
<evidence type="ECO:0000313" key="2">
    <source>
        <dbReference type="Proteomes" id="UP001221898"/>
    </source>
</evidence>
<keyword evidence="2" id="KW-1185">Reference proteome</keyword>
<proteinExistence type="predicted"/>
<organism evidence="1 2">
    <name type="scientific">Aldrovandia affinis</name>
    <dbReference type="NCBI Taxonomy" id="143900"/>
    <lineage>
        <taxon>Eukaryota</taxon>
        <taxon>Metazoa</taxon>
        <taxon>Chordata</taxon>
        <taxon>Craniata</taxon>
        <taxon>Vertebrata</taxon>
        <taxon>Euteleostomi</taxon>
        <taxon>Actinopterygii</taxon>
        <taxon>Neopterygii</taxon>
        <taxon>Teleostei</taxon>
        <taxon>Notacanthiformes</taxon>
        <taxon>Halosauridae</taxon>
        <taxon>Aldrovandia</taxon>
    </lineage>
</organism>
<comment type="caution">
    <text evidence="1">The sequence shown here is derived from an EMBL/GenBank/DDBJ whole genome shotgun (WGS) entry which is preliminary data.</text>
</comment>